<comment type="similarity">
    <text evidence="1 4">Belongs to the D-isomer specific 2-hydroxyacid dehydrogenase family.</text>
</comment>
<dbReference type="GO" id="GO:0051287">
    <property type="term" value="F:NAD binding"/>
    <property type="evidence" value="ECO:0007669"/>
    <property type="project" value="InterPro"/>
</dbReference>
<evidence type="ECO:0000313" key="8">
    <source>
        <dbReference type="Proteomes" id="UP000199657"/>
    </source>
</evidence>
<gene>
    <name evidence="7" type="ORF">SAMN04488052_104300</name>
</gene>
<dbReference type="Pfam" id="PF02826">
    <property type="entry name" value="2-Hacid_dh_C"/>
    <property type="match status" value="1"/>
</dbReference>
<dbReference type="NCBIfam" id="NF005069">
    <property type="entry name" value="PRK06487.1"/>
    <property type="match status" value="1"/>
</dbReference>
<dbReference type="GO" id="GO:0016616">
    <property type="term" value="F:oxidoreductase activity, acting on the CH-OH group of donors, NAD or NADP as acceptor"/>
    <property type="evidence" value="ECO:0007669"/>
    <property type="project" value="InterPro"/>
</dbReference>
<evidence type="ECO:0000256" key="4">
    <source>
        <dbReference type="RuleBase" id="RU003719"/>
    </source>
</evidence>
<dbReference type="EMBL" id="FOEG01000004">
    <property type="protein sequence ID" value="SEO91784.1"/>
    <property type="molecule type" value="Genomic_DNA"/>
</dbReference>
<dbReference type="SUPFAM" id="SSF52283">
    <property type="entry name" value="Formate/glycerate dehydrogenase catalytic domain-like"/>
    <property type="match status" value="1"/>
</dbReference>
<accession>A0A1H8TMF5</accession>
<dbReference type="Gene3D" id="3.40.50.720">
    <property type="entry name" value="NAD(P)-binding Rossmann-like Domain"/>
    <property type="match status" value="2"/>
</dbReference>
<dbReference type="Pfam" id="PF00389">
    <property type="entry name" value="2-Hacid_dh"/>
    <property type="match status" value="1"/>
</dbReference>
<dbReference type="STRING" id="406100.SAMN04488052_104300"/>
<dbReference type="PROSITE" id="PS00670">
    <property type="entry name" value="D_2_HYDROXYACID_DH_2"/>
    <property type="match status" value="1"/>
</dbReference>
<evidence type="ECO:0000256" key="1">
    <source>
        <dbReference type="ARBA" id="ARBA00005854"/>
    </source>
</evidence>
<name>A0A1H8TMF5_9GAMM</name>
<evidence type="ECO:0000259" key="6">
    <source>
        <dbReference type="Pfam" id="PF02826"/>
    </source>
</evidence>
<evidence type="ECO:0000256" key="2">
    <source>
        <dbReference type="ARBA" id="ARBA00023002"/>
    </source>
</evidence>
<dbReference type="InterPro" id="IPR006139">
    <property type="entry name" value="D-isomer_2_OHA_DH_cat_dom"/>
</dbReference>
<organism evidence="7 8">
    <name type="scientific">Aquisalimonas asiatica</name>
    <dbReference type="NCBI Taxonomy" id="406100"/>
    <lineage>
        <taxon>Bacteria</taxon>
        <taxon>Pseudomonadati</taxon>
        <taxon>Pseudomonadota</taxon>
        <taxon>Gammaproteobacteria</taxon>
        <taxon>Chromatiales</taxon>
        <taxon>Ectothiorhodospiraceae</taxon>
        <taxon>Aquisalimonas</taxon>
    </lineage>
</organism>
<dbReference type="SUPFAM" id="SSF51735">
    <property type="entry name" value="NAD(P)-binding Rossmann-fold domains"/>
    <property type="match status" value="1"/>
</dbReference>
<keyword evidence="2 4" id="KW-0560">Oxidoreductase</keyword>
<dbReference type="PANTHER" id="PTHR43761:SF1">
    <property type="entry name" value="D-ISOMER SPECIFIC 2-HYDROXYACID DEHYDROGENASE CATALYTIC DOMAIN-CONTAINING PROTEIN-RELATED"/>
    <property type="match status" value="1"/>
</dbReference>
<protein>
    <submittedName>
        <fullName evidence="7">Glycerate dehydrogenase</fullName>
    </submittedName>
</protein>
<dbReference type="InterPro" id="IPR029753">
    <property type="entry name" value="D-isomer_DH_CS"/>
</dbReference>
<dbReference type="InterPro" id="IPR006140">
    <property type="entry name" value="D-isomer_DH_NAD-bd"/>
</dbReference>
<dbReference type="OrthoDB" id="9805416at2"/>
<sequence>MHAVFLDRESLDRSDLDMAPLDGAVAGLTSYERTHPGEVVERLQGATIAIVNKVVLGREHLSQLPDLKLICIAATGVNNVDLEAAQELGIRVANCRGYGTDSVAQHAIGLMLALATRMPDYQRAVAAGDWGRSTQFCLLDYPIMELAGRTLGLIGLGTLGGRVAELAEAFGMTVQVAQRPGGPADPDRVPLDELLARADVISLHCPLTDATRGLIGAAELARMPSHALLINTARGGLVDEQALADALRDGQIGGAGFDVLTEEPPRDGNVLLDPSIPNLIVTPHSAWGSREARQRIVGQLTENIEAFARGDALRQVV</sequence>
<proteinExistence type="inferred from homology"/>
<reference evidence="7 8" key="1">
    <citation type="submission" date="2016-10" db="EMBL/GenBank/DDBJ databases">
        <authorList>
            <person name="de Groot N.N."/>
        </authorList>
    </citation>
    <scope>NUCLEOTIDE SEQUENCE [LARGE SCALE GENOMIC DNA]</scope>
    <source>
        <strain evidence="7 8">CGMCC 1.6291</strain>
    </source>
</reference>
<dbReference type="RefSeq" id="WP_091644087.1">
    <property type="nucleotide sequence ID" value="NZ_FOEG01000004.1"/>
</dbReference>
<keyword evidence="8" id="KW-1185">Reference proteome</keyword>
<feature type="domain" description="D-isomer specific 2-hydroxyacid dehydrogenase catalytic" evidence="5">
    <location>
        <begin position="36"/>
        <end position="317"/>
    </location>
</feature>
<evidence type="ECO:0000256" key="3">
    <source>
        <dbReference type="ARBA" id="ARBA00023027"/>
    </source>
</evidence>
<dbReference type="InterPro" id="IPR036291">
    <property type="entry name" value="NAD(P)-bd_dom_sf"/>
</dbReference>
<feature type="domain" description="D-isomer specific 2-hydroxyacid dehydrogenase NAD-binding" evidence="6">
    <location>
        <begin position="108"/>
        <end position="286"/>
    </location>
</feature>
<dbReference type="PANTHER" id="PTHR43761">
    <property type="entry name" value="D-ISOMER SPECIFIC 2-HYDROXYACID DEHYDROGENASE FAMILY PROTEIN (AFU_ORTHOLOGUE AFUA_1G13630)"/>
    <property type="match status" value="1"/>
</dbReference>
<evidence type="ECO:0000259" key="5">
    <source>
        <dbReference type="Pfam" id="PF00389"/>
    </source>
</evidence>
<dbReference type="CDD" id="cd12162">
    <property type="entry name" value="2-Hacid_dh_4"/>
    <property type="match status" value="1"/>
</dbReference>
<dbReference type="Proteomes" id="UP000199657">
    <property type="component" value="Unassembled WGS sequence"/>
</dbReference>
<dbReference type="InterPro" id="IPR050418">
    <property type="entry name" value="D-iso_2-hydroxyacid_DH_PdxB"/>
</dbReference>
<keyword evidence="3" id="KW-0520">NAD</keyword>
<evidence type="ECO:0000313" key="7">
    <source>
        <dbReference type="EMBL" id="SEO91784.1"/>
    </source>
</evidence>
<dbReference type="AlphaFoldDB" id="A0A1H8TMF5"/>